<dbReference type="Pfam" id="PF12686">
    <property type="entry name" value="DUF3800"/>
    <property type="match status" value="1"/>
</dbReference>
<name>A0A135ZGX9_9LACO</name>
<dbReference type="Proteomes" id="UP000295195">
    <property type="component" value="Unassembled WGS sequence"/>
</dbReference>
<proteinExistence type="predicted"/>
<accession>A0A135ZGX9</accession>
<evidence type="ECO:0000313" key="4">
    <source>
        <dbReference type="Proteomes" id="UP000295195"/>
    </source>
</evidence>
<gene>
    <name evidence="2" type="ORF">ABVC42_00235</name>
    <name evidence="3" type="ORF">CEE75_12905</name>
</gene>
<evidence type="ECO:0000256" key="1">
    <source>
        <dbReference type="SAM" id="MobiDB-lite"/>
    </source>
</evidence>
<evidence type="ECO:0000313" key="3">
    <source>
        <dbReference type="EMBL" id="TDN28497.1"/>
    </source>
</evidence>
<comment type="caution">
    <text evidence="3">The sequence shown here is derived from an EMBL/GenBank/DDBJ whole genome shotgun (WGS) entry which is preliminary data.</text>
</comment>
<dbReference type="InterPro" id="IPR024524">
    <property type="entry name" value="DUF3800"/>
</dbReference>
<dbReference type="EMBL" id="JBETVU010000007">
    <property type="protein sequence ID" value="MES5148389.1"/>
    <property type="molecule type" value="Genomic_DNA"/>
</dbReference>
<feature type="region of interest" description="Disordered" evidence="1">
    <location>
        <begin position="328"/>
        <end position="351"/>
    </location>
</feature>
<dbReference type="AlphaFoldDB" id="A0A135ZGX9"/>
<dbReference type="Proteomes" id="UP001434419">
    <property type="component" value="Unassembled WGS sequence"/>
</dbReference>
<feature type="compositionally biased region" description="Polar residues" evidence="1">
    <location>
        <begin position="336"/>
        <end position="347"/>
    </location>
</feature>
<organism evidence="3 4">
    <name type="scientific">Lactobacillus crispatus</name>
    <dbReference type="NCBI Taxonomy" id="47770"/>
    <lineage>
        <taxon>Bacteria</taxon>
        <taxon>Bacillati</taxon>
        <taxon>Bacillota</taxon>
        <taxon>Bacilli</taxon>
        <taxon>Lactobacillales</taxon>
        <taxon>Lactobacillaceae</taxon>
        <taxon>Lactobacillus</taxon>
    </lineage>
</organism>
<dbReference type="EMBL" id="NKLP01000285">
    <property type="protein sequence ID" value="TDN28497.1"/>
    <property type="molecule type" value="Genomic_DNA"/>
</dbReference>
<sequence length="523" mass="60387">MSQNDNDPEIAAFHGKQNNVIKENSPRENWSIYVDETYFRSVQSEQKIDRFITGFFAVADKNYRALENNYLKTVYTDTLPNTEIKSSYVSDQLNVKALMATRGWDALYKVRLAPRMLPKENQKQSAFLTAYRYANYVLPTISIIKKIIEQSHAQQLNVKIHIDHRDEMEQGTAFYKYCNEILYMIKHEIQERTDCLLGLSLDLVDSQENIGVQVADMLCGAARKQLLYSEFEPNNRLIPFKYELDKEPVDVLWDKELMYIYGVIERLETEQKENIKRKFSLKIENRASDRDVIDDHYVINFAPTSENFKIGTRIKDLLDKANINMPNISLEETENSPKNSDEVNTPAQRGDDIQPKVIGKIMHPIMPLAPLASEKEKSGDLVKPILPAVKDPNRLKNATQPSSLAVPKLLLEKLNKAEELLDFFMQYASFALEQDINSRREVAKYLSQNANKLASIFDKLAQLKYKKKKPDVVLKTFKNNLTRLKKRLDQIDISHLNLLIHSLNVLKNSGMPLHAKFINEIQN</sequence>
<reference evidence="2" key="2">
    <citation type="submission" date="2024-06" db="EMBL/GenBank/DDBJ databases">
        <title>Vaginal Lactobacillus fatty acid response mechanisms reveal a metabolite-targeted strategy for bacterial vaginosis treatment.</title>
        <authorList>
            <person name="Zhu M."/>
            <person name="Blainey P.C."/>
            <person name="Bloom S.M."/>
            <person name="Kwon D.S."/>
        </authorList>
    </citation>
    <scope>NUCLEOTIDE SEQUENCE</scope>
    <source>
        <strain evidence="2">194_F1_1</strain>
    </source>
</reference>
<evidence type="ECO:0000313" key="5">
    <source>
        <dbReference type="Proteomes" id="UP001434419"/>
    </source>
</evidence>
<protein>
    <submittedName>
        <fullName evidence="2">DUF3800 domain-containing protein</fullName>
    </submittedName>
</protein>
<keyword evidence="5" id="KW-1185">Reference proteome</keyword>
<dbReference type="RefSeq" id="WP_060463766.1">
    <property type="nucleotide sequence ID" value="NZ_CP083390.1"/>
</dbReference>
<reference evidence="3 4" key="1">
    <citation type="submission" date="2017-06" db="EMBL/GenBank/DDBJ databases">
        <authorList>
            <person name="Swanenburg J."/>
            <person name="Kort R."/>
        </authorList>
    </citation>
    <scope>NUCLEOTIDE SEQUENCE [LARGE SCALE GENOMIC DNA]</scope>
    <source>
        <strain evidence="3 4">RL05</strain>
    </source>
</reference>
<evidence type="ECO:0000313" key="2">
    <source>
        <dbReference type="EMBL" id="MES5148389.1"/>
    </source>
</evidence>